<dbReference type="EMBL" id="CP054532">
    <property type="protein sequence ID" value="QSL64166.1"/>
    <property type="molecule type" value="Genomic_DNA"/>
</dbReference>
<gene>
    <name evidence="5" type="ORF">MERGE_000321</name>
</gene>
<evidence type="ECO:0008006" key="7">
    <source>
        <dbReference type="Google" id="ProtNLM"/>
    </source>
</evidence>
<feature type="coiled-coil region" evidence="2">
    <location>
        <begin position="208"/>
        <end position="270"/>
    </location>
</feature>
<evidence type="ECO:0000313" key="6">
    <source>
        <dbReference type="Proteomes" id="UP000663699"/>
    </source>
</evidence>
<proteinExistence type="inferred from homology"/>
<evidence type="ECO:0000313" key="5">
    <source>
        <dbReference type="EMBL" id="QSL64166.1"/>
    </source>
</evidence>
<accession>A0A899FV07</accession>
<evidence type="ECO:0000256" key="2">
    <source>
        <dbReference type="SAM" id="Coils"/>
    </source>
</evidence>
<feature type="domain" description="Atg6/beclin coiled-coil" evidence="4">
    <location>
        <begin position="150"/>
        <end position="278"/>
    </location>
</feature>
<feature type="domain" description="Atg6 BARA" evidence="3">
    <location>
        <begin position="281"/>
        <end position="327"/>
    </location>
</feature>
<dbReference type="OrthoDB" id="20368at2759"/>
<evidence type="ECO:0000259" key="4">
    <source>
        <dbReference type="Pfam" id="PF17675"/>
    </source>
</evidence>
<dbReference type="GO" id="GO:0043548">
    <property type="term" value="F:phosphatidylinositol 3-kinase binding"/>
    <property type="evidence" value="ECO:0007669"/>
    <property type="project" value="TreeGrafter"/>
</dbReference>
<dbReference type="GO" id="GO:0000423">
    <property type="term" value="P:mitophagy"/>
    <property type="evidence" value="ECO:0007669"/>
    <property type="project" value="TreeGrafter"/>
</dbReference>
<comment type="similarity">
    <text evidence="1">Belongs to the beclin family.</text>
</comment>
<dbReference type="AlphaFoldDB" id="A0A899FV07"/>
<dbReference type="PANTHER" id="PTHR12768:SF4">
    <property type="entry name" value="BECLIN-1"/>
    <property type="match status" value="1"/>
</dbReference>
<dbReference type="Proteomes" id="UP000663699">
    <property type="component" value="Chromosome 1"/>
</dbReference>
<dbReference type="Pfam" id="PF17675">
    <property type="entry name" value="APG6_N"/>
    <property type="match status" value="1"/>
</dbReference>
<reference evidence="5" key="1">
    <citation type="submission" date="2020-06" db="EMBL/GenBank/DDBJ databases">
        <title>Genomes of multiple members of Pneumocystis genus reveal paths to human pathogen Pneumocystis jirovecii.</title>
        <authorList>
            <person name="Cisse O.H."/>
            <person name="Ma L."/>
            <person name="Dekker J."/>
            <person name="Khil P."/>
            <person name="Jo J."/>
            <person name="Brenchley J."/>
            <person name="Blair R."/>
            <person name="Pahar B."/>
            <person name="Chabe M."/>
            <person name="Van Rompay K.A."/>
            <person name="Keesler R."/>
            <person name="Sukura A."/>
            <person name="Hirsch V."/>
            <person name="Kutty G."/>
            <person name="Liu Y."/>
            <person name="Peng L."/>
            <person name="Chen J."/>
            <person name="Song J."/>
            <person name="Weissenbacher-Lang C."/>
            <person name="Xu J."/>
            <person name="Upham N.S."/>
            <person name="Stajich J.E."/>
            <person name="Cuomo C.A."/>
            <person name="Cushion M.T."/>
            <person name="Kovacs J.A."/>
        </authorList>
    </citation>
    <scope>NUCLEOTIDE SEQUENCE</scope>
    <source>
        <strain evidence="5">2A</strain>
    </source>
</reference>
<dbReference type="Gene3D" id="1.10.418.40">
    <property type="entry name" value="Autophagy protein 6/Beclin 1"/>
    <property type="match status" value="1"/>
</dbReference>
<evidence type="ECO:0000259" key="3">
    <source>
        <dbReference type="Pfam" id="PF04111"/>
    </source>
</evidence>
<organism evidence="5 6">
    <name type="scientific">Pneumocystis wakefieldiae</name>
    <dbReference type="NCBI Taxonomy" id="38082"/>
    <lineage>
        <taxon>Eukaryota</taxon>
        <taxon>Fungi</taxon>
        <taxon>Dikarya</taxon>
        <taxon>Ascomycota</taxon>
        <taxon>Taphrinomycotina</taxon>
        <taxon>Pneumocystomycetes</taxon>
        <taxon>Pneumocystaceae</taxon>
        <taxon>Pneumocystis</taxon>
    </lineage>
</organism>
<dbReference type="InterPro" id="IPR041691">
    <property type="entry name" value="Atg6/beclin_CC"/>
</dbReference>
<dbReference type="GO" id="GO:0034271">
    <property type="term" value="C:phosphatidylinositol 3-kinase complex, class III, type I"/>
    <property type="evidence" value="ECO:0007669"/>
    <property type="project" value="TreeGrafter"/>
</dbReference>
<dbReference type="GO" id="GO:0000045">
    <property type="term" value="P:autophagosome assembly"/>
    <property type="evidence" value="ECO:0007669"/>
    <property type="project" value="TreeGrafter"/>
</dbReference>
<dbReference type="GO" id="GO:0034272">
    <property type="term" value="C:phosphatidylinositol 3-kinase complex, class III, type II"/>
    <property type="evidence" value="ECO:0007669"/>
    <property type="project" value="TreeGrafter"/>
</dbReference>
<keyword evidence="6" id="KW-1185">Reference proteome</keyword>
<evidence type="ECO:0000256" key="1">
    <source>
        <dbReference type="ARBA" id="ARBA00005965"/>
    </source>
</evidence>
<dbReference type="GO" id="GO:0000407">
    <property type="term" value="C:phagophore assembly site"/>
    <property type="evidence" value="ECO:0007669"/>
    <property type="project" value="TreeGrafter"/>
</dbReference>
<dbReference type="Pfam" id="PF04111">
    <property type="entry name" value="APG6"/>
    <property type="match status" value="1"/>
</dbReference>
<dbReference type="InterPro" id="IPR040455">
    <property type="entry name" value="Atg6_BARA"/>
</dbReference>
<name>A0A899FV07_9ASCO</name>
<sequence>MLSQKLLVIERFKGLYKRDSRNPLRFENLKGINPATFNLLVGSLEEKKHEFDQEDMIPSLFPESRKIYYHEAVNTLINSLGEDQMADRRSPEDISYILFGGGDLESLDASASGILSPGNQINELKTTFDELPTFEHLFHIMSFLSDIRHPICSECCEKLLNTMSKHFQYLKNERDAYIGILNHINNVVLSDDEVEKIKVEIGDNLKKEAAALETIAQLKKKQQDIEKEVRKLNEESLILDKEEEIFWKEKNSFLLKLQEFQNERDALNLQYDYNIRQLEELKETNVYKDIFCISHSGQFGTINDLKFGCLPSYPVNWDEINAAWGFIAKEHINKREKNRQVNGFLKGLYLYMDKSLN</sequence>
<dbReference type="GO" id="GO:0030674">
    <property type="term" value="F:protein-macromolecule adaptor activity"/>
    <property type="evidence" value="ECO:0007669"/>
    <property type="project" value="TreeGrafter"/>
</dbReference>
<dbReference type="InterPro" id="IPR038274">
    <property type="entry name" value="Atg6/Beclin_C_sf"/>
</dbReference>
<protein>
    <recommendedName>
        <fullName evidence="7">Autophagy-related protein 6</fullName>
    </recommendedName>
</protein>
<dbReference type="GO" id="GO:0045324">
    <property type="term" value="P:late endosome to vacuole transport"/>
    <property type="evidence" value="ECO:0007669"/>
    <property type="project" value="TreeGrafter"/>
</dbReference>
<keyword evidence="2" id="KW-0175">Coiled coil</keyword>
<dbReference type="Gene3D" id="6.10.250.3110">
    <property type="match status" value="1"/>
</dbReference>
<dbReference type="PANTHER" id="PTHR12768">
    <property type="entry name" value="BECLIN 1"/>
    <property type="match status" value="1"/>
</dbReference>
<dbReference type="GO" id="GO:0006995">
    <property type="term" value="P:cellular response to nitrogen starvation"/>
    <property type="evidence" value="ECO:0007669"/>
    <property type="project" value="TreeGrafter"/>
</dbReference>
<dbReference type="InterPro" id="IPR007243">
    <property type="entry name" value="Atg6/Beclin"/>
</dbReference>